<comment type="caution">
    <text evidence="16">The sequence shown here is derived from an EMBL/GenBank/DDBJ whole genome shotgun (WGS) entry which is preliminary data.</text>
</comment>
<dbReference type="Gene3D" id="1.20.5.440">
    <property type="entry name" value="ATP synthase delta/epsilon subunit, C-terminal domain"/>
    <property type="match status" value="1"/>
</dbReference>
<dbReference type="GO" id="GO:0045259">
    <property type="term" value="C:proton-transporting ATP synthase complex"/>
    <property type="evidence" value="ECO:0007669"/>
    <property type="project" value="UniProtKB-KW"/>
</dbReference>
<reference evidence="16" key="1">
    <citation type="submission" date="2019-08" db="EMBL/GenBank/DDBJ databases">
        <title>Genomic characterization of a novel candidate phylum (ARYD3) from a high temperature, high salinity tertiary oil reservoir in north central Oklahoma, USA.</title>
        <authorList>
            <person name="Youssef N.H."/>
            <person name="Yadav A."/>
            <person name="Elshahed M.S."/>
        </authorList>
    </citation>
    <scope>NUCLEOTIDE SEQUENCE [LARGE SCALE GENOMIC DNA]</scope>
    <source>
        <strain evidence="16">ARYD3</strain>
    </source>
</reference>
<keyword evidence="13" id="KW-0175">Coiled coil</keyword>
<keyword evidence="10 11" id="KW-0066">ATP synthesis</keyword>
<dbReference type="PANTHER" id="PTHR13822:SF10">
    <property type="entry name" value="ATP SYNTHASE EPSILON CHAIN, CHLOROPLASTIC"/>
    <property type="match status" value="1"/>
</dbReference>
<dbReference type="GO" id="GO:0005886">
    <property type="term" value="C:plasma membrane"/>
    <property type="evidence" value="ECO:0007669"/>
    <property type="project" value="UniProtKB-SubCell"/>
</dbReference>
<evidence type="ECO:0000256" key="13">
    <source>
        <dbReference type="SAM" id="Coils"/>
    </source>
</evidence>
<evidence type="ECO:0000256" key="7">
    <source>
        <dbReference type="ARBA" id="ARBA00023065"/>
    </source>
</evidence>
<dbReference type="FunFam" id="1.20.5.440:FF:000001">
    <property type="entry name" value="ATP synthase epsilon chain"/>
    <property type="match status" value="1"/>
</dbReference>
<keyword evidence="5 11" id="KW-1003">Cell membrane</keyword>
<keyword evidence="9 11" id="KW-0139">CF(1)</keyword>
<comment type="similarity">
    <text evidence="3 11 12">Belongs to the ATPase epsilon chain family.</text>
</comment>
<keyword evidence="8 11" id="KW-0472">Membrane</keyword>
<feature type="domain" description="ATP synthase epsilon subunit C-terminal" evidence="14">
    <location>
        <begin position="88"/>
        <end position="133"/>
    </location>
</feature>
<dbReference type="InterPro" id="IPR036771">
    <property type="entry name" value="ATPsynth_dsu/esu_N"/>
</dbReference>
<feature type="coiled-coil region" evidence="13">
    <location>
        <begin position="83"/>
        <end position="128"/>
    </location>
</feature>
<keyword evidence="17" id="KW-1185">Reference proteome</keyword>
<dbReference type="InterPro" id="IPR020547">
    <property type="entry name" value="ATP_synth_F1_esu_C"/>
</dbReference>
<evidence type="ECO:0000313" key="16">
    <source>
        <dbReference type="EMBL" id="TYB32208.1"/>
    </source>
</evidence>
<dbReference type="CDD" id="cd12152">
    <property type="entry name" value="F1-ATPase_delta"/>
    <property type="match status" value="1"/>
</dbReference>
<keyword evidence="6 11" id="KW-0375">Hydrogen ion transport</keyword>
<evidence type="ECO:0000256" key="1">
    <source>
        <dbReference type="ARBA" id="ARBA00003543"/>
    </source>
</evidence>
<dbReference type="InterPro" id="IPR036794">
    <property type="entry name" value="ATP_F1_dsu/esu_C_sf"/>
</dbReference>
<evidence type="ECO:0000256" key="10">
    <source>
        <dbReference type="ARBA" id="ARBA00023310"/>
    </source>
</evidence>
<dbReference type="GO" id="GO:0005524">
    <property type="term" value="F:ATP binding"/>
    <property type="evidence" value="ECO:0007669"/>
    <property type="project" value="UniProtKB-UniRule"/>
</dbReference>
<dbReference type="NCBIfam" id="TIGR01216">
    <property type="entry name" value="ATP_synt_epsi"/>
    <property type="match status" value="1"/>
</dbReference>
<comment type="subunit">
    <text evidence="11 12">F-type ATPases have 2 components, CF(1) - the catalytic core - and CF(0) - the membrane proton channel. CF(1) has five subunits: alpha(3), beta(3), gamma(1), delta(1), epsilon(1). CF(0) has three main subunits: a, b and c.</text>
</comment>
<dbReference type="GO" id="GO:0046933">
    <property type="term" value="F:proton-transporting ATP synthase activity, rotational mechanism"/>
    <property type="evidence" value="ECO:0007669"/>
    <property type="project" value="UniProtKB-UniRule"/>
</dbReference>
<evidence type="ECO:0000256" key="8">
    <source>
        <dbReference type="ARBA" id="ARBA00023136"/>
    </source>
</evidence>
<keyword evidence="7 11" id="KW-0406">Ion transport</keyword>
<dbReference type="Pfam" id="PF02823">
    <property type="entry name" value="ATP-synt_DE_N"/>
    <property type="match status" value="1"/>
</dbReference>
<evidence type="ECO:0000256" key="4">
    <source>
        <dbReference type="ARBA" id="ARBA00022448"/>
    </source>
</evidence>
<name>A0A5D0MLS2_9BACT</name>
<dbReference type="Proteomes" id="UP000324143">
    <property type="component" value="Unassembled WGS sequence"/>
</dbReference>
<accession>A0A5D0MLS2</accession>
<evidence type="ECO:0000256" key="5">
    <source>
        <dbReference type="ARBA" id="ARBA00022475"/>
    </source>
</evidence>
<dbReference type="InterPro" id="IPR001469">
    <property type="entry name" value="ATP_synth_F1_dsu/esu"/>
</dbReference>
<evidence type="ECO:0000259" key="15">
    <source>
        <dbReference type="Pfam" id="PF02823"/>
    </source>
</evidence>
<comment type="function">
    <text evidence="1 11">Produces ATP from ADP in the presence of a proton gradient across the membrane.</text>
</comment>
<dbReference type="PANTHER" id="PTHR13822">
    <property type="entry name" value="ATP SYNTHASE DELTA/EPSILON CHAIN"/>
    <property type="match status" value="1"/>
</dbReference>
<evidence type="ECO:0000256" key="2">
    <source>
        <dbReference type="ARBA" id="ARBA00004202"/>
    </source>
</evidence>
<organism evidence="16 17">
    <name type="scientific">Candidatus Mcinerneyibacterium aminivorans</name>
    <dbReference type="NCBI Taxonomy" id="2703815"/>
    <lineage>
        <taxon>Bacteria</taxon>
        <taxon>Candidatus Macinerneyibacteriota</taxon>
        <taxon>Candidatus Mcinerneyibacteria</taxon>
        <taxon>Candidatus Mcinerneyibacteriales</taxon>
        <taxon>Candidatus Mcinerneyibacteriaceae</taxon>
        <taxon>Candidatus Mcinerneyibacterium</taxon>
    </lineage>
</organism>
<evidence type="ECO:0000259" key="14">
    <source>
        <dbReference type="Pfam" id="PF00401"/>
    </source>
</evidence>
<evidence type="ECO:0000313" key="17">
    <source>
        <dbReference type="Proteomes" id="UP000324143"/>
    </source>
</evidence>
<dbReference type="HAMAP" id="MF_00530">
    <property type="entry name" value="ATP_synth_epsil_bac"/>
    <property type="match status" value="1"/>
</dbReference>
<dbReference type="Pfam" id="PF00401">
    <property type="entry name" value="ATP-synt_DE"/>
    <property type="match status" value="1"/>
</dbReference>
<comment type="subcellular location">
    <subcellularLocation>
        <location evidence="2 11">Cell membrane</location>
        <topology evidence="2 11">Peripheral membrane protein</topology>
    </subcellularLocation>
</comment>
<feature type="domain" description="ATP synthase F1 complex delta/epsilon subunit N-terminal" evidence="15">
    <location>
        <begin position="5"/>
        <end position="84"/>
    </location>
</feature>
<dbReference type="Gene3D" id="2.60.15.10">
    <property type="entry name" value="F0F1 ATP synthase delta/epsilon subunit, N-terminal"/>
    <property type="match status" value="1"/>
</dbReference>
<evidence type="ECO:0000256" key="12">
    <source>
        <dbReference type="RuleBase" id="RU003656"/>
    </source>
</evidence>
<keyword evidence="4 11" id="KW-0813">Transport</keyword>
<evidence type="ECO:0000256" key="6">
    <source>
        <dbReference type="ARBA" id="ARBA00022781"/>
    </source>
</evidence>
<proteinExistence type="inferred from homology"/>
<gene>
    <name evidence="11 16" type="primary">atpC</name>
    <name evidence="16" type="ORF">FXF47_00280</name>
</gene>
<evidence type="ECO:0000256" key="11">
    <source>
        <dbReference type="HAMAP-Rule" id="MF_00530"/>
    </source>
</evidence>
<evidence type="ECO:0000256" key="3">
    <source>
        <dbReference type="ARBA" id="ARBA00005712"/>
    </source>
</evidence>
<dbReference type="AlphaFoldDB" id="A0A5D0MLS2"/>
<dbReference type="EMBL" id="VSIX01000003">
    <property type="protein sequence ID" value="TYB32208.1"/>
    <property type="molecule type" value="Genomic_DNA"/>
</dbReference>
<sequence length="133" mass="14953">MAEKIHLKILVPEGIKYEEDVSQVILPGEAGEFSVVKKHISMITPLKIGQIEIVSGEESRKLMAAAGGISRVEPEYITLILRAAEFEDEIDVNRAEAAKKRAEKRLNSDKKEIDYNRAERALRRAVNRLNVAK</sequence>
<protein>
    <recommendedName>
        <fullName evidence="11">ATP synthase epsilon chain</fullName>
    </recommendedName>
    <alternativeName>
        <fullName evidence="11">ATP synthase F1 sector epsilon subunit</fullName>
    </alternativeName>
    <alternativeName>
        <fullName evidence="11">F-ATPase epsilon subunit</fullName>
    </alternativeName>
</protein>
<dbReference type="SUPFAM" id="SSF51344">
    <property type="entry name" value="Epsilon subunit of F1F0-ATP synthase N-terminal domain"/>
    <property type="match status" value="1"/>
</dbReference>
<evidence type="ECO:0000256" key="9">
    <source>
        <dbReference type="ARBA" id="ARBA00023196"/>
    </source>
</evidence>
<dbReference type="SUPFAM" id="SSF46604">
    <property type="entry name" value="Epsilon subunit of F1F0-ATP synthase C-terminal domain"/>
    <property type="match status" value="1"/>
</dbReference>
<dbReference type="InterPro" id="IPR020546">
    <property type="entry name" value="ATP_synth_F1_dsu/esu_N"/>
</dbReference>